<evidence type="ECO:0000313" key="6">
    <source>
        <dbReference type="Proteomes" id="UP001189429"/>
    </source>
</evidence>
<protein>
    <recommendedName>
        <fullName evidence="7">Pentacotripeptide-repeat region of PRORP domain-containing protein</fullName>
    </recommendedName>
</protein>
<dbReference type="PANTHER" id="PTHR47447:SF17">
    <property type="entry name" value="OS12G0638900 PROTEIN"/>
    <property type="match status" value="1"/>
</dbReference>
<dbReference type="Pfam" id="PF01535">
    <property type="entry name" value="PPR"/>
    <property type="match status" value="1"/>
</dbReference>
<feature type="repeat" description="PPR" evidence="2">
    <location>
        <begin position="632"/>
        <end position="666"/>
    </location>
</feature>
<gene>
    <name evidence="5" type="ORF">PCOR1329_LOCUS50786</name>
</gene>
<keyword evidence="4" id="KW-1133">Transmembrane helix</keyword>
<name>A0ABN9UQS0_9DINO</name>
<evidence type="ECO:0000256" key="4">
    <source>
        <dbReference type="SAM" id="Phobius"/>
    </source>
</evidence>
<dbReference type="NCBIfam" id="TIGR00756">
    <property type="entry name" value="PPR"/>
    <property type="match status" value="5"/>
</dbReference>
<evidence type="ECO:0000256" key="2">
    <source>
        <dbReference type="PROSITE-ProRule" id="PRU00708"/>
    </source>
</evidence>
<evidence type="ECO:0008006" key="7">
    <source>
        <dbReference type="Google" id="ProtNLM"/>
    </source>
</evidence>
<dbReference type="InterPro" id="IPR002885">
    <property type="entry name" value="PPR_rpt"/>
</dbReference>
<dbReference type="PROSITE" id="PS51375">
    <property type="entry name" value="PPR"/>
    <property type="match status" value="6"/>
</dbReference>
<keyword evidence="4" id="KW-0472">Membrane</keyword>
<proteinExistence type="predicted"/>
<dbReference type="PANTHER" id="PTHR47447">
    <property type="entry name" value="OS03G0856100 PROTEIN"/>
    <property type="match status" value="1"/>
</dbReference>
<feature type="repeat" description="PPR" evidence="2">
    <location>
        <begin position="260"/>
        <end position="294"/>
    </location>
</feature>
<feature type="repeat" description="PPR" evidence="2">
    <location>
        <begin position="402"/>
        <end position="436"/>
    </location>
</feature>
<organism evidence="5 6">
    <name type="scientific">Prorocentrum cordatum</name>
    <dbReference type="NCBI Taxonomy" id="2364126"/>
    <lineage>
        <taxon>Eukaryota</taxon>
        <taxon>Sar</taxon>
        <taxon>Alveolata</taxon>
        <taxon>Dinophyceae</taxon>
        <taxon>Prorocentrales</taxon>
        <taxon>Prorocentraceae</taxon>
        <taxon>Prorocentrum</taxon>
    </lineage>
</organism>
<feature type="region of interest" description="Disordered" evidence="3">
    <location>
        <begin position="98"/>
        <end position="130"/>
    </location>
</feature>
<feature type="repeat" description="PPR" evidence="2">
    <location>
        <begin position="561"/>
        <end position="595"/>
    </location>
</feature>
<evidence type="ECO:0000313" key="5">
    <source>
        <dbReference type="EMBL" id="CAK0862347.1"/>
    </source>
</evidence>
<dbReference type="EMBL" id="CAUYUJ010016151">
    <property type="protein sequence ID" value="CAK0862347.1"/>
    <property type="molecule type" value="Genomic_DNA"/>
</dbReference>
<feature type="repeat" description="PPR" evidence="2">
    <location>
        <begin position="295"/>
        <end position="328"/>
    </location>
</feature>
<sequence>MQADVGCPWAPPWWDATIPQGRTIHAAAGAAAQAAAPRRARWREAAPCLPLRELSRDVCPRRCFRLAGDAAIRAAAEVLVFAIAIVAHSLIFSKHTVQGKARKARPAPGPPAKLGRAAAGREAPGAGPRAGPAAAPCGALLRGAGTAEQVLAAYEGQPAAADVLADPQAGKAVAAAAIGCGRRDLLRRLVSASPGGPRQVGLLKSFGAEQDLSAALQVFEACPEKTVCLHNALLDICVDLRDMAAAERVMSRAAEAGVADVCTYNIIIKAYLKSGDLPRARSAIRAMRSGGLVPNAVTFNELIDAAVRAGREDVWGLVDEMRACGVKPNQVTLSTLLKNVQRSSRVADLERTIAMLDAMDESLDEVLLGSVCEACIRAGRADLVATQLKKRRGGEGGGRVRGAHTFGSLIRAHGFIQDLEGVWSTWNEMRSAGILPTSITLGCMVEAVVSNDGPDAGLGLILDMRADGATRPLLNAVIYCSVLKGVVREKRFDRVWDIYQEMQAEKEQLQFSVTTYNTLIDACARSGDMSTIIKGHCQENRLDEAFELLENMKRSKGLHPDEITYNTLLDGCSRHGMFDRGMELLQEMQDAGVPPSNFTLSVLVKLAKRSHMVDKAFEVCDDISRKYRLRLNVHVFNNLIHACTAQHDVDRALGVFRRMLKERVHPDGRTYSLLLRAAADRGDAEEAAALLRAAVGLPDPHPLLAGAGAAALQLRGAPPAELLSEGLEGIAKLSEPLALQLVKEMRPLRSVRLDSRLVLRLASKPGPPRRGQ</sequence>
<feature type="repeat" description="PPR" evidence="2">
    <location>
        <begin position="475"/>
        <end position="509"/>
    </location>
</feature>
<feature type="transmembrane region" description="Helical" evidence="4">
    <location>
        <begin position="70"/>
        <end position="92"/>
    </location>
</feature>
<evidence type="ECO:0000256" key="3">
    <source>
        <dbReference type="SAM" id="MobiDB-lite"/>
    </source>
</evidence>
<reference evidence="5" key="1">
    <citation type="submission" date="2023-10" db="EMBL/GenBank/DDBJ databases">
        <authorList>
            <person name="Chen Y."/>
            <person name="Shah S."/>
            <person name="Dougan E. K."/>
            <person name="Thang M."/>
            <person name="Chan C."/>
        </authorList>
    </citation>
    <scope>NUCLEOTIDE SEQUENCE [LARGE SCALE GENOMIC DNA]</scope>
</reference>
<keyword evidence="1" id="KW-0677">Repeat</keyword>
<evidence type="ECO:0000256" key="1">
    <source>
        <dbReference type="ARBA" id="ARBA00022737"/>
    </source>
</evidence>
<dbReference type="InterPro" id="IPR011990">
    <property type="entry name" value="TPR-like_helical_dom_sf"/>
</dbReference>
<keyword evidence="4" id="KW-0812">Transmembrane</keyword>
<dbReference type="Proteomes" id="UP001189429">
    <property type="component" value="Unassembled WGS sequence"/>
</dbReference>
<feature type="compositionally biased region" description="Low complexity" evidence="3">
    <location>
        <begin position="112"/>
        <end position="130"/>
    </location>
</feature>
<accession>A0ABN9UQS0</accession>
<dbReference type="Pfam" id="PF13041">
    <property type="entry name" value="PPR_2"/>
    <property type="match status" value="4"/>
</dbReference>
<dbReference type="Gene3D" id="1.25.40.10">
    <property type="entry name" value="Tetratricopeptide repeat domain"/>
    <property type="match status" value="4"/>
</dbReference>
<comment type="caution">
    <text evidence="5">The sequence shown here is derived from an EMBL/GenBank/DDBJ whole genome shotgun (WGS) entry which is preliminary data.</text>
</comment>
<keyword evidence="6" id="KW-1185">Reference proteome</keyword>